<feature type="transmembrane region" description="Helical" evidence="2">
    <location>
        <begin position="311"/>
        <end position="333"/>
    </location>
</feature>
<reference evidence="4" key="2">
    <citation type="submission" date="2015-01" db="EMBL/GenBank/DDBJ databases">
        <title>Evolutionary Origins and Diversification of the Mycorrhizal Mutualists.</title>
        <authorList>
            <consortium name="DOE Joint Genome Institute"/>
            <consortium name="Mycorrhizal Genomics Consortium"/>
            <person name="Kohler A."/>
            <person name="Kuo A."/>
            <person name="Nagy L.G."/>
            <person name="Floudas D."/>
            <person name="Copeland A."/>
            <person name="Barry K.W."/>
            <person name="Cichocki N."/>
            <person name="Veneault-Fourrey C."/>
            <person name="LaButti K."/>
            <person name="Lindquist E.A."/>
            <person name="Lipzen A."/>
            <person name="Lundell T."/>
            <person name="Morin E."/>
            <person name="Murat C."/>
            <person name="Riley R."/>
            <person name="Ohm R."/>
            <person name="Sun H."/>
            <person name="Tunlid A."/>
            <person name="Henrissat B."/>
            <person name="Grigoriev I.V."/>
            <person name="Hibbett D.S."/>
            <person name="Martin F."/>
        </authorList>
    </citation>
    <scope>NUCLEOTIDE SEQUENCE [LARGE SCALE GENOMIC DNA]</scope>
    <source>
        <strain evidence="4">MAFF 305830</strain>
    </source>
</reference>
<feature type="compositionally biased region" description="Low complexity" evidence="1">
    <location>
        <begin position="373"/>
        <end position="386"/>
    </location>
</feature>
<feature type="compositionally biased region" description="Polar residues" evidence="1">
    <location>
        <begin position="280"/>
        <end position="298"/>
    </location>
</feature>
<dbReference type="Proteomes" id="UP000054097">
    <property type="component" value="Unassembled WGS sequence"/>
</dbReference>
<feature type="compositionally biased region" description="Low complexity" evidence="1">
    <location>
        <begin position="236"/>
        <end position="261"/>
    </location>
</feature>
<dbReference type="EMBL" id="KN824308">
    <property type="protein sequence ID" value="KIM26129.1"/>
    <property type="molecule type" value="Genomic_DNA"/>
</dbReference>
<sequence length="517" mass="55991">MAATGLMSPAPASIRRARFISLYFLVPSLRLGELPTLPMSIVSVTYEEFQASHQSYRNEGGPWIGIIDRGRGEGECSSQLDDWCDGYCLTCATFPTESLTAYHTKISSNISVRMDQYGGASNLDFTWTFWPLYTGTNITAGRTFPLRTQIGDAVFDDDLPAVDYGRFFGVGTTHSWEPSPRLTHSGSTALPRSSDGSLGYIPITISFTMVPATNHEFLNYYIKGIDFKINTPIQSVTPPTSTSTSSSSSPSSSSTSSVTTSNGTIVSGTPSLTLLDPISLTDSGQQPTSSADLQTQASPDAVRVASVSTPAIVGAAMGSIAFISLIIIAVMLWRKRRKRSSLPMISRPYDIVMNPVEKGHGLLSPSRRSILQPSSPTTTFSQPTESASINPFQSPGLGRTASLPRSAYSATQSDTGPSSGVSEVPHDPPPIYDTVGEDRIFRPLPSVPLTLAQFASANRGMINEDLEARLEAAGYLPTDDPDSLTEQEWKEHRITKLELLRLRTLFNRNHASYSNYG</sequence>
<keyword evidence="4" id="KW-1185">Reference proteome</keyword>
<dbReference type="AlphaFoldDB" id="A0A0C3B1S9"/>
<evidence type="ECO:0000313" key="3">
    <source>
        <dbReference type="EMBL" id="KIM26129.1"/>
    </source>
</evidence>
<reference evidence="3 4" key="1">
    <citation type="submission" date="2014-04" db="EMBL/GenBank/DDBJ databases">
        <authorList>
            <consortium name="DOE Joint Genome Institute"/>
            <person name="Kuo A."/>
            <person name="Zuccaro A."/>
            <person name="Kohler A."/>
            <person name="Nagy L.G."/>
            <person name="Floudas D."/>
            <person name="Copeland A."/>
            <person name="Barry K.W."/>
            <person name="Cichocki N."/>
            <person name="Veneault-Fourrey C."/>
            <person name="LaButti K."/>
            <person name="Lindquist E.A."/>
            <person name="Lipzen A."/>
            <person name="Lundell T."/>
            <person name="Morin E."/>
            <person name="Murat C."/>
            <person name="Sun H."/>
            <person name="Tunlid A."/>
            <person name="Henrissat B."/>
            <person name="Grigoriev I.V."/>
            <person name="Hibbett D.S."/>
            <person name="Martin F."/>
            <person name="Nordberg H.P."/>
            <person name="Cantor M.N."/>
            <person name="Hua S.X."/>
        </authorList>
    </citation>
    <scope>NUCLEOTIDE SEQUENCE [LARGE SCALE GENOMIC DNA]</scope>
    <source>
        <strain evidence="3 4">MAFF 305830</strain>
    </source>
</reference>
<dbReference type="OrthoDB" id="3166475at2759"/>
<keyword evidence="2" id="KW-0472">Membrane</keyword>
<keyword evidence="2" id="KW-0812">Transmembrane</keyword>
<evidence type="ECO:0000256" key="1">
    <source>
        <dbReference type="SAM" id="MobiDB-lite"/>
    </source>
</evidence>
<feature type="compositionally biased region" description="Polar residues" evidence="1">
    <location>
        <begin position="262"/>
        <end position="272"/>
    </location>
</feature>
<gene>
    <name evidence="3" type="ORF">M408DRAFT_196631</name>
</gene>
<proteinExistence type="predicted"/>
<feature type="compositionally biased region" description="Polar residues" evidence="1">
    <location>
        <begin position="408"/>
        <end position="421"/>
    </location>
</feature>
<dbReference type="HOGENOM" id="CLU_048313_0_0_1"/>
<name>A0A0C3B1S9_SERVB</name>
<accession>A0A0C3B1S9</accession>
<organism evidence="3 4">
    <name type="scientific">Serendipita vermifera MAFF 305830</name>
    <dbReference type="NCBI Taxonomy" id="933852"/>
    <lineage>
        <taxon>Eukaryota</taxon>
        <taxon>Fungi</taxon>
        <taxon>Dikarya</taxon>
        <taxon>Basidiomycota</taxon>
        <taxon>Agaricomycotina</taxon>
        <taxon>Agaricomycetes</taxon>
        <taxon>Sebacinales</taxon>
        <taxon>Serendipitaceae</taxon>
        <taxon>Serendipita</taxon>
    </lineage>
</organism>
<feature type="region of interest" description="Disordered" evidence="1">
    <location>
        <begin position="362"/>
        <end position="436"/>
    </location>
</feature>
<feature type="region of interest" description="Disordered" evidence="1">
    <location>
        <begin position="236"/>
        <end position="299"/>
    </location>
</feature>
<evidence type="ECO:0000313" key="4">
    <source>
        <dbReference type="Proteomes" id="UP000054097"/>
    </source>
</evidence>
<evidence type="ECO:0000256" key="2">
    <source>
        <dbReference type="SAM" id="Phobius"/>
    </source>
</evidence>
<keyword evidence="2" id="KW-1133">Transmembrane helix</keyword>
<protein>
    <submittedName>
        <fullName evidence="3">Uncharacterized protein</fullName>
    </submittedName>
</protein>